<evidence type="ECO:0000259" key="2">
    <source>
        <dbReference type="PROSITE" id="PS50164"/>
    </source>
</evidence>
<name>A0A426QIS7_9GAMM</name>
<dbReference type="RefSeq" id="WP_125181014.1">
    <property type="nucleotide sequence ID" value="NZ_QZMU01000001.1"/>
</dbReference>
<proteinExistence type="inferred from homology"/>
<organism evidence="3 4">
    <name type="scientific">Thiohalobacter thiocyanaticus</name>
    <dbReference type="NCBI Taxonomy" id="585455"/>
    <lineage>
        <taxon>Bacteria</taxon>
        <taxon>Pseudomonadati</taxon>
        <taxon>Pseudomonadota</taxon>
        <taxon>Gammaproteobacteria</taxon>
        <taxon>Thiohalobacterales</taxon>
        <taxon>Thiohalobacteraceae</taxon>
        <taxon>Thiohalobacter</taxon>
    </lineage>
</organism>
<dbReference type="PROSITE" id="PS50164">
    <property type="entry name" value="GIY_YIG"/>
    <property type="match status" value="1"/>
</dbReference>
<dbReference type="PANTHER" id="PTHR34477">
    <property type="entry name" value="UPF0213 PROTEIN YHBQ"/>
    <property type="match status" value="1"/>
</dbReference>
<dbReference type="EMBL" id="QZMU01000001">
    <property type="protein sequence ID" value="RRQ21671.1"/>
    <property type="molecule type" value="Genomic_DNA"/>
</dbReference>
<dbReference type="InterPro" id="IPR000305">
    <property type="entry name" value="GIY-YIG_endonuc"/>
</dbReference>
<gene>
    <name evidence="3" type="ORF">D6C00_06730</name>
</gene>
<dbReference type="Pfam" id="PF01541">
    <property type="entry name" value="GIY-YIG"/>
    <property type="match status" value="1"/>
</dbReference>
<sequence>MDKQPAVYILTNKPNGTLYTGVTSNLPQRIWQHKHKLVNCFSAKYNLTKLVYFELHTDMYQAITREKQIKAGSRKAKMKLITKANPEWRDLYTDICR</sequence>
<dbReference type="Gene3D" id="3.40.1440.10">
    <property type="entry name" value="GIY-YIG endonuclease"/>
    <property type="match status" value="1"/>
</dbReference>
<protein>
    <submittedName>
        <fullName evidence="3">GIY-YIG nuclease family protein</fullName>
    </submittedName>
</protein>
<dbReference type="InterPro" id="IPR050190">
    <property type="entry name" value="UPF0213_domain"/>
</dbReference>
<dbReference type="OrthoDB" id="9807770at2"/>
<keyword evidence="4" id="KW-1185">Reference proteome</keyword>
<comment type="similarity">
    <text evidence="1">Belongs to the UPF0213 family.</text>
</comment>
<accession>A0A426QIS7</accession>
<evidence type="ECO:0000256" key="1">
    <source>
        <dbReference type="ARBA" id="ARBA00007435"/>
    </source>
</evidence>
<dbReference type="SUPFAM" id="SSF82771">
    <property type="entry name" value="GIY-YIG endonuclease"/>
    <property type="match status" value="1"/>
</dbReference>
<reference evidence="3 4" key="1">
    <citation type="journal article" date="2010" name="Int. J. Syst. Evol. Microbiol.">
        <title>Thiohalobacter thiocyanaticus gen. nov., sp. nov., a moderately halophilic, sulfur-oxidizing gammaproteobacterium from hypersaline lakes, that utilizes thiocyanate.</title>
        <authorList>
            <person name="Sorokin D.Y."/>
            <person name="Kovaleva O.L."/>
            <person name="Tourova T.P."/>
            <person name="Muyzer G."/>
        </authorList>
    </citation>
    <scope>NUCLEOTIDE SEQUENCE [LARGE SCALE GENOMIC DNA]</scope>
    <source>
        <strain evidence="3 4">Hrh1</strain>
    </source>
</reference>
<dbReference type="InterPro" id="IPR035901">
    <property type="entry name" value="GIY-YIG_endonuc_sf"/>
</dbReference>
<evidence type="ECO:0000313" key="3">
    <source>
        <dbReference type="EMBL" id="RRQ21671.1"/>
    </source>
</evidence>
<dbReference type="AlphaFoldDB" id="A0A426QIS7"/>
<comment type="caution">
    <text evidence="3">The sequence shown here is derived from an EMBL/GenBank/DDBJ whole genome shotgun (WGS) entry which is preliminary data.</text>
</comment>
<evidence type="ECO:0000313" key="4">
    <source>
        <dbReference type="Proteomes" id="UP000287798"/>
    </source>
</evidence>
<feature type="domain" description="GIY-YIG" evidence="2">
    <location>
        <begin position="3"/>
        <end position="80"/>
    </location>
</feature>
<dbReference type="Proteomes" id="UP000287798">
    <property type="component" value="Unassembled WGS sequence"/>
</dbReference>
<dbReference type="CDD" id="cd10448">
    <property type="entry name" value="GIY-YIG_unchar_3"/>
    <property type="match status" value="1"/>
</dbReference>
<dbReference type="PANTHER" id="PTHR34477:SF5">
    <property type="entry name" value="BSL5627 PROTEIN"/>
    <property type="match status" value="1"/>
</dbReference>